<evidence type="ECO:0000259" key="2">
    <source>
        <dbReference type="PROSITE" id="PS50213"/>
    </source>
</evidence>
<comment type="caution">
    <text evidence="3">The sequence shown here is derived from an EMBL/GenBank/DDBJ whole genome shotgun (WGS) entry which is preliminary data.</text>
</comment>
<evidence type="ECO:0000313" key="4">
    <source>
        <dbReference type="Proteomes" id="UP000265515"/>
    </source>
</evidence>
<protein>
    <recommendedName>
        <fullName evidence="2">FAS1 domain-containing protein</fullName>
    </recommendedName>
</protein>
<organism evidence="3 4">
    <name type="scientific">Chara braunii</name>
    <name type="common">Braun's stonewort</name>
    <dbReference type="NCBI Taxonomy" id="69332"/>
    <lineage>
        <taxon>Eukaryota</taxon>
        <taxon>Viridiplantae</taxon>
        <taxon>Streptophyta</taxon>
        <taxon>Charophyceae</taxon>
        <taxon>Charales</taxon>
        <taxon>Characeae</taxon>
        <taxon>Chara</taxon>
    </lineage>
</organism>
<feature type="domain" description="FAS1" evidence="2">
    <location>
        <begin position="56"/>
        <end position="196"/>
    </location>
</feature>
<dbReference type="SUPFAM" id="SSF82153">
    <property type="entry name" value="FAS1 domain"/>
    <property type="match status" value="1"/>
</dbReference>
<dbReference type="Pfam" id="PF02469">
    <property type="entry name" value="Fasciclin"/>
    <property type="match status" value="1"/>
</dbReference>
<dbReference type="Proteomes" id="UP000265515">
    <property type="component" value="Unassembled WGS sequence"/>
</dbReference>
<dbReference type="PANTHER" id="PTHR10900">
    <property type="entry name" value="PERIOSTIN-RELATED"/>
    <property type="match status" value="1"/>
</dbReference>
<dbReference type="GO" id="GO:0005615">
    <property type="term" value="C:extracellular space"/>
    <property type="evidence" value="ECO:0007669"/>
    <property type="project" value="TreeGrafter"/>
</dbReference>
<evidence type="ECO:0000313" key="3">
    <source>
        <dbReference type="EMBL" id="GBG44729.1"/>
    </source>
</evidence>
<sequence>MKAAAMAALLKTRKTALCLCLVGLSTLILATTSVTAQEEPIAVATASASAPAAGASDEFVAAVVSNPDLSLLTKSLQDTGLDGPLSELVASGVTVFAPTNASFLSLGSRLLECLTTEPGRSEILRPILLHHVLMGKFTAESLTTMGTAFLDSLYGSRLLILQAVADGTVRVDNANVIAADAISSTTSVAHVIDAVLVPAEVIPDIRRICLV</sequence>
<dbReference type="SMART" id="SM00554">
    <property type="entry name" value="FAS1"/>
    <property type="match status" value="1"/>
</dbReference>
<dbReference type="InterPro" id="IPR036378">
    <property type="entry name" value="FAS1_dom_sf"/>
</dbReference>
<accession>A0A388JKD1</accession>
<evidence type="ECO:0000256" key="1">
    <source>
        <dbReference type="SAM" id="SignalP"/>
    </source>
</evidence>
<reference evidence="3 4" key="1">
    <citation type="journal article" date="2018" name="Cell">
        <title>The Chara Genome: Secondary Complexity and Implications for Plant Terrestrialization.</title>
        <authorList>
            <person name="Nishiyama T."/>
            <person name="Sakayama H."/>
            <person name="Vries J.D."/>
            <person name="Buschmann H."/>
            <person name="Saint-Marcoux D."/>
            <person name="Ullrich K.K."/>
            <person name="Haas F.B."/>
            <person name="Vanderstraeten L."/>
            <person name="Becker D."/>
            <person name="Lang D."/>
            <person name="Vosolsobe S."/>
            <person name="Rombauts S."/>
            <person name="Wilhelmsson P.K.I."/>
            <person name="Janitza P."/>
            <person name="Kern R."/>
            <person name="Heyl A."/>
            <person name="Rumpler F."/>
            <person name="Villalobos L.I.A.C."/>
            <person name="Clay J.M."/>
            <person name="Skokan R."/>
            <person name="Toyoda A."/>
            <person name="Suzuki Y."/>
            <person name="Kagoshima H."/>
            <person name="Schijlen E."/>
            <person name="Tajeshwar N."/>
            <person name="Catarino B."/>
            <person name="Hetherington A.J."/>
            <person name="Saltykova A."/>
            <person name="Bonnot C."/>
            <person name="Breuninger H."/>
            <person name="Symeonidi A."/>
            <person name="Radhakrishnan G.V."/>
            <person name="Van Nieuwerburgh F."/>
            <person name="Deforce D."/>
            <person name="Chang C."/>
            <person name="Karol K.G."/>
            <person name="Hedrich R."/>
            <person name="Ulvskov P."/>
            <person name="Glockner G."/>
            <person name="Delwiche C.F."/>
            <person name="Petrasek J."/>
            <person name="Van de Peer Y."/>
            <person name="Friml J."/>
            <person name="Beilby M."/>
            <person name="Dolan L."/>
            <person name="Kohara Y."/>
            <person name="Sugano S."/>
            <person name="Fujiyama A."/>
            <person name="Delaux P.-M."/>
            <person name="Quint M."/>
            <person name="TheiBen G."/>
            <person name="Hagemann M."/>
            <person name="Harholt J."/>
            <person name="Dunand C."/>
            <person name="Zachgo S."/>
            <person name="Langdale J."/>
            <person name="Maumus F."/>
            <person name="Straeten D.V.D."/>
            <person name="Gould S.B."/>
            <person name="Rensing S.A."/>
        </authorList>
    </citation>
    <scope>NUCLEOTIDE SEQUENCE [LARGE SCALE GENOMIC DNA]</scope>
    <source>
        <strain evidence="3 4">S276</strain>
    </source>
</reference>
<name>A0A388JKD1_CHABU</name>
<gene>
    <name evidence="3" type="ORF">CBR_g78190</name>
</gene>
<dbReference type="Gene3D" id="2.30.180.10">
    <property type="entry name" value="FAS1 domain"/>
    <property type="match status" value="1"/>
</dbReference>
<dbReference type="AlphaFoldDB" id="A0A388JKD1"/>
<dbReference type="PANTHER" id="PTHR10900:SF77">
    <property type="entry name" value="FI19380P1"/>
    <property type="match status" value="1"/>
</dbReference>
<keyword evidence="4" id="KW-1185">Reference proteome</keyword>
<feature type="signal peptide" evidence="1">
    <location>
        <begin position="1"/>
        <end position="36"/>
    </location>
</feature>
<dbReference type="PROSITE" id="PS50213">
    <property type="entry name" value="FAS1"/>
    <property type="match status" value="1"/>
</dbReference>
<proteinExistence type="predicted"/>
<dbReference type="InterPro" id="IPR000782">
    <property type="entry name" value="FAS1_domain"/>
</dbReference>
<feature type="chain" id="PRO_5017249544" description="FAS1 domain-containing protein" evidence="1">
    <location>
        <begin position="37"/>
        <end position="211"/>
    </location>
</feature>
<dbReference type="OrthoDB" id="286301at2759"/>
<dbReference type="Gramene" id="GBG44729">
    <property type="protein sequence ID" value="GBG44729"/>
    <property type="gene ID" value="CBR_g78190"/>
</dbReference>
<dbReference type="InterPro" id="IPR050904">
    <property type="entry name" value="Adhesion/Biosynth-related"/>
</dbReference>
<dbReference type="OMA" id="TAQEEPI"/>
<keyword evidence="1" id="KW-0732">Signal</keyword>
<dbReference type="EMBL" id="BFEA01003513">
    <property type="protein sequence ID" value="GBG44729.1"/>
    <property type="molecule type" value="Genomic_DNA"/>
</dbReference>